<proteinExistence type="predicted"/>
<dbReference type="eggNOG" id="COG5345">
    <property type="taxonomic scope" value="Bacteria"/>
</dbReference>
<dbReference type="HOGENOM" id="CLU_857250_0_0_6"/>
<sequence length="328" mass="36613">MTSVKKGIFTSLALIVLILWIVSIWWGFPPAAYDVKTKALETAKINNHKIVPGYTITTTLIDVTSWLIEKPGGFFSNDVTPPGLFMDNVPAFEYGALKQIRDLSLAMRLNFSRSPSQTTGDNDLEKAQEKINTSHKNWALPSAEKEYRQAIASLVRYRTRLVKNSQNEAQFYTRADNLSAWLSAVEKRLGSLSQRLSSSVGQDSYNIVLAGDSSTKQSTETAQQMQIKTPWFQIDDVFYESRGATWAILHFLKAIEVDFTDVLEKKNAQVSLNKIIKDLESTQAVVWSPVILNGSGFGLLANHSSVMASYVSRANVALIDLRRLLEQG</sequence>
<dbReference type="STRING" id="357804.Ping_1044"/>
<dbReference type="Pfam" id="PF10095">
    <property type="entry name" value="DUF2333"/>
    <property type="match status" value="1"/>
</dbReference>
<dbReference type="PIRSF" id="PIRSF029693">
    <property type="entry name" value="UCP029693"/>
    <property type="match status" value="1"/>
</dbReference>
<dbReference type="AlphaFoldDB" id="A1STR8"/>
<keyword evidence="1" id="KW-1133">Transmembrane helix</keyword>
<evidence type="ECO:0008006" key="4">
    <source>
        <dbReference type="Google" id="ProtNLM"/>
    </source>
</evidence>
<organism evidence="2 3">
    <name type="scientific">Psychromonas ingrahamii (strain DSM 17664 / CCUG 51855 / 37)</name>
    <dbReference type="NCBI Taxonomy" id="357804"/>
    <lineage>
        <taxon>Bacteria</taxon>
        <taxon>Pseudomonadati</taxon>
        <taxon>Pseudomonadota</taxon>
        <taxon>Gammaproteobacteria</taxon>
        <taxon>Alteromonadales</taxon>
        <taxon>Psychromonadaceae</taxon>
        <taxon>Psychromonas</taxon>
    </lineage>
</organism>
<dbReference type="OrthoDB" id="5821246at2"/>
<name>A1STR8_PSYIN</name>
<keyword evidence="3" id="KW-1185">Reference proteome</keyword>
<keyword evidence="1" id="KW-0812">Transmembrane</keyword>
<dbReference type="EMBL" id="CP000510">
    <property type="protein sequence ID" value="ABM02883.1"/>
    <property type="molecule type" value="Genomic_DNA"/>
</dbReference>
<keyword evidence="1" id="KW-0472">Membrane</keyword>
<evidence type="ECO:0000256" key="1">
    <source>
        <dbReference type="SAM" id="Phobius"/>
    </source>
</evidence>
<dbReference type="InterPro" id="IPR016936">
    <property type="entry name" value="UCP029693"/>
</dbReference>
<gene>
    <name evidence="2" type="ordered locus">Ping_1044</name>
</gene>
<protein>
    <recommendedName>
        <fullName evidence="4">DUF2333 family protein</fullName>
    </recommendedName>
</protein>
<evidence type="ECO:0000313" key="2">
    <source>
        <dbReference type="EMBL" id="ABM02883.1"/>
    </source>
</evidence>
<accession>A1STR8</accession>
<reference evidence="2 3" key="1">
    <citation type="submission" date="2007-01" db="EMBL/GenBank/DDBJ databases">
        <title>Complete sequence of Psychromonas ingrahamii 37.</title>
        <authorList>
            <consortium name="US DOE Joint Genome Institute"/>
            <person name="Copeland A."/>
            <person name="Lucas S."/>
            <person name="Lapidus A."/>
            <person name="Barry K."/>
            <person name="Detter J.C."/>
            <person name="Glavina del Rio T."/>
            <person name="Hammon N."/>
            <person name="Israni S."/>
            <person name="Dalin E."/>
            <person name="Tice H."/>
            <person name="Pitluck S."/>
            <person name="Thompson L.S."/>
            <person name="Brettin T."/>
            <person name="Bruce D."/>
            <person name="Han C."/>
            <person name="Tapia R."/>
            <person name="Schmutz J."/>
            <person name="Larimer F."/>
            <person name="Land M."/>
            <person name="Hauser L."/>
            <person name="Kyrpides N."/>
            <person name="Ivanova N."/>
            <person name="Staley J."/>
            <person name="Richardson P."/>
        </authorList>
    </citation>
    <scope>NUCLEOTIDE SEQUENCE [LARGE SCALE GENOMIC DNA]</scope>
    <source>
        <strain evidence="2 3">37</strain>
    </source>
</reference>
<dbReference type="KEGG" id="pin:Ping_1044"/>
<dbReference type="Proteomes" id="UP000000639">
    <property type="component" value="Chromosome"/>
</dbReference>
<feature type="transmembrane region" description="Helical" evidence="1">
    <location>
        <begin position="7"/>
        <end position="28"/>
    </location>
</feature>
<dbReference type="RefSeq" id="WP_011769446.1">
    <property type="nucleotide sequence ID" value="NC_008709.1"/>
</dbReference>
<evidence type="ECO:0000313" key="3">
    <source>
        <dbReference type="Proteomes" id="UP000000639"/>
    </source>
</evidence>